<sequence length="416" mass="46286">MYESFPSSVFLFPLGFSELDACALGKHGCEHSCVSSGDSFVCRCFEGYILREDGKTCRRKDVCQAVDHGCEHACVSTGESYVCKCMEGFRLAEDGRCCRRCTEGPVDLVFVIDGSKSLGEDNFEIVKQFVTGIIDSLAISPKAARVGLLQYSTLVRTEFTLRNFSSAKDMKKAVAHMKYMGKGSMTGLALKHMFERSFTQVEGARPLSTRVPRVAIVFTDGRAQDDVSEWASKAQANGKAIEEELQEIASEPTEKHLFYAEDFSTMGEISAKLQKGISLEDSDGRQDSPAGELPKRVHQPTESEPVTINIRDLLSCSNFAVQHRYLFEEDNLARSTQKVFHSTKSSGSPLEEKQDQCKCENLLMFQNLANEEVRKLTQRFTRRNDTENGSPGKSPAIQMKIQNALCICTSLYQGLQ</sequence>
<feature type="region of interest" description="Disordered" evidence="8">
    <location>
        <begin position="277"/>
        <end position="304"/>
    </location>
</feature>
<evidence type="ECO:0000259" key="9">
    <source>
        <dbReference type="PROSITE" id="PS50234"/>
    </source>
</evidence>
<dbReference type="FunFam" id="2.10.25.10:FF:000436">
    <property type="entry name" value="matrilin-2 isoform X2"/>
    <property type="match status" value="1"/>
</dbReference>
<protein>
    <submittedName>
        <fullName evidence="10">MATN2</fullName>
    </submittedName>
</protein>
<dbReference type="OrthoDB" id="6022609at2759"/>
<dbReference type="InterPro" id="IPR036337">
    <property type="entry name" value="Matrilin_CC_sf"/>
</dbReference>
<evidence type="ECO:0000313" key="11">
    <source>
        <dbReference type="Proteomes" id="UP000242450"/>
    </source>
</evidence>
<evidence type="ECO:0000256" key="1">
    <source>
        <dbReference type="ARBA" id="ARBA00004613"/>
    </source>
</evidence>
<keyword evidence="6" id="KW-1015">Disulfide bond</keyword>
<name>A0A212CE19_CEREH</name>
<evidence type="ECO:0000256" key="5">
    <source>
        <dbReference type="ARBA" id="ARBA00022737"/>
    </source>
</evidence>
<dbReference type="PANTHER" id="PTHR24020:SF35">
    <property type="entry name" value="MATRILIN-2"/>
    <property type="match status" value="1"/>
</dbReference>
<dbReference type="Pfam" id="PF00092">
    <property type="entry name" value="VWA"/>
    <property type="match status" value="1"/>
</dbReference>
<evidence type="ECO:0000256" key="4">
    <source>
        <dbReference type="ARBA" id="ARBA00022729"/>
    </source>
</evidence>
<dbReference type="PRINTS" id="PR00453">
    <property type="entry name" value="VWFADOMAIN"/>
</dbReference>
<dbReference type="SMART" id="SM00181">
    <property type="entry name" value="EGF"/>
    <property type="match status" value="2"/>
</dbReference>
<keyword evidence="4" id="KW-0732">Signal</keyword>
<accession>A0A212CE19</accession>
<dbReference type="InterPro" id="IPR000742">
    <property type="entry name" value="EGF"/>
</dbReference>
<dbReference type="Gene3D" id="3.40.50.410">
    <property type="entry name" value="von Willebrand factor, type A domain"/>
    <property type="match status" value="1"/>
</dbReference>
<evidence type="ECO:0000256" key="3">
    <source>
        <dbReference type="ARBA" id="ARBA00022536"/>
    </source>
</evidence>
<keyword evidence="2" id="KW-0964">Secreted</keyword>
<keyword evidence="11" id="KW-1185">Reference proteome</keyword>
<keyword evidence="3" id="KW-0245">EGF-like domain</keyword>
<keyword evidence="7" id="KW-0325">Glycoprotein</keyword>
<dbReference type="SUPFAM" id="SSF57196">
    <property type="entry name" value="EGF/Laminin"/>
    <property type="match status" value="1"/>
</dbReference>
<dbReference type="InterPro" id="IPR019466">
    <property type="entry name" value="Matrilin_CC_trimer"/>
</dbReference>
<dbReference type="Gene3D" id="1.20.5.30">
    <property type="match status" value="1"/>
</dbReference>
<evidence type="ECO:0000256" key="7">
    <source>
        <dbReference type="ARBA" id="ARBA00023180"/>
    </source>
</evidence>
<dbReference type="SMART" id="SM00179">
    <property type="entry name" value="EGF_CA"/>
    <property type="match status" value="2"/>
</dbReference>
<dbReference type="SMART" id="SM01279">
    <property type="entry name" value="Matrilin_ccoil"/>
    <property type="match status" value="1"/>
</dbReference>
<dbReference type="Gene3D" id="2.10.25.10">
    <property type="entry name" value="Laminin"/>
    <property type="match status" value="2"/>
</dbReference>
<dbReference type="InterPro" id="IPR036465">
    <property type="entry name" value="vWFA_dom_sf"/>
</dbReference>
<evidence type="ECO:0000256" key="8">
    <source>
        <dbReference type="SAM" id="MobiDB-lite"/>
    </source>
</evidence>
<keyword evidence="5" id="KW-0677">Repeat</keyword>
<dbReference type="Proteomes" id="UP000242450">
    <property type="component" value="Chromosome 21"/>
</dbReference>
<dbReference type="AlphaFoldDB" id="A0A212CE19"/>
<evidence type="ECO:0000313" key="10">
    <source>
        <dbReference type="EMBL" id="OWK04225.1"/>
    </source>
</evidence>
<feature type="domain" description="VWFA" evidence="9">
    <location>
        <begin position="107"/>
        <end position="273"/>
    </location>
</feature>
<dbReference type="GO" id="GO:0005509">
    <property type="term" value="F:calcium ion binding"/>
    <property type="evidence" value="ECO:0007669"/>
    <property type="project" value="InterPro"/>
</dbReference>
<evidence type="ECO:0000256" key="6">
    <source>
        <dbReference type="ARBA" id="ARBA00023157"/>
    </source>
</evidence>
<dbReference type="InterPro" id="IPR002035">
    <property type="entry name" value="VWF_A"/>
</dbReference>
<dbReference type="SUPFAM" id="SSF53300">
    <property type="entry name" value="vWA-like"/>
    <property type="match status" value="1"/>
</dbReference>
<dbReference type="PROSITE" id="PS50234">
    <property type="entry name" value="VWFA"/>
    <property type="match status" value="1"/>
</dbReference>
<dbReference type="Pfam" id="PF10393">
    <property type="entry name" value="Matrilin_ccoil"/>
    <property type="match status" value="1"/>
</dbReference>
<dbReference type="SMART" id="SM00327">
    <property type="entry name" value="VWA"/>
    <property type="match status" value="1"/>
</dbReference>
<dbReference type="EMBL" id="MKHE01000021">
    <property type="protein sequence ID" value="OWK04225.1"/>
    <property type="molecule type" value="Genomic_DNA"/>
</dbReference>
<proteinExistence type="predicted"/>
<comment type="caution">
    <text evidence="10">The sequence shown here is derived from an EMBL/GenBank/DDBJ whole genome shotgun (WGS) entry which is preliminary data.</text>
</comment>
<dbReference type="InterPro" id="IPR001881">
    <property type="entry name" value="EGF-like_Ca-bd_dom"/>
</dbReference>
<dbReference type="PROSITE" id="PS01186">
    <property type="entry name" value="EGF_2"/>
    <property type="match status" value="1"/>
</dbReference>
<gene>
    <name evidence="10" type="ORF">Celaphus_00016417</name>
</gene>
<comment type="subcellular location">
    <subcellularLocation>
        <location evidence="1">Secreted</location>
    </subcellularLocation>
</comment>
<reference evidence="10 11" key="1">
    <citation type="journal article" date="2018" name="Mol. Genet. Genomics">
        <title>The red deer Cervus elaphus genome CerEla1.0: sequencing, annotating, genes, and chromosomes.</title>
        <authorList>
            <person name="Bana N.A."/>
            <person name="Nyiri A."/>
            <person name="Nagy J."/>
            <person name="Frank K."/>
            <person name="Nagy T."/>
            <person name="Steger V."/>
            <person name="Schiller M."/>
            <person name="Lakatos P."/>
            <person name="Sugar L."/>
            <person name="Horn P."/>
            <person name="Barta E."/>
            <person name="Orosz L."/>
        </authorList>
    </citation>
    <scope>NUCLEOTIDE SEQUENCE [LARGE SCALE GENOMIC DNA]</scope>
    <source>
        <strain evidence="10">Hungarian</strain>
    </source>
</reference>
<dbReference type="PANTHER" id="PTHR24020">
    <property type="entry name" value="COLLAGEN ALPHA"/>
    <property type="match status" value="1"/>
</dbReference>
<organism evidence="10 11">
    <name type="scientific">Cervus elaphus hippelaphus</name>
    <name type="common">European red deer</name>
    <dbReference type="NCBI Taxonomy" id="46360"/>
    <lineage>
        <taxon>Eukaryota</taxon>
        <taxon>Metazoa</taxon>
        <taxon>Chordata</taxon>
        <taxon>Craniata</taxon>
        <taxon>Vertebrata</taxon>
        <taxon>Euteleostomi</taxon>
        <taxon>Mammalia</taxon>
        <taxon>Eutheria</taxon>
        <taxon>Laurasiatheria</taxon>
        <taxon>Artiodactyla</taxon>
        <taxon>Ruminantia</taxon>
        <taxon>Pecora</taxon>
        <taxon>Cervidae</taxon>
        <taxon>Cervinae</taxon>
        <taxon>Cervus</taxon>
    </lineage>
</organism>
<dbReference type="InterPro" id="IPR050525">
    <property type="entry name" value="ECM_Assembly_Org"/>
</dbReference>
<dbReference type="Pfam" id="PF14670">
    <property type="entry name" value="FXa_inhibition"/>
    <property type="match status" value="1"/>
</dbReference>
<dbReference type="GO" id="GO:0005576">
    <property type="term" value="C:extracellular region"/>
    <property type="evidence" value="ECO:0007669"/>
    <property type="project" value="UniProtKB-SubCell"/>
</dbReference>
<dbReference type="FunFam" id="3.40.50.410:FF:000004">
    <property type="entry name" value="collagen alpha-6(VI) chain"/>
    <property type="match status" value="1"/>
</dbReference>
<evidence type="ECO:0000256" key="2">
    <source>
        <dbReference type="ARBA" id="ARBA00022525"/>
    </source>
</evidence>